<evidence type="ECO:0000256" key="1">
    <source>
        <dbReference type="SAM" id="MobiDB-lite"/>
    </source>
</evidence>
<dbReference type="AlphaFoldDB" id="A0AAJ5W567"/>
<protein>
    <submittedName>
        <fullName evidence="2">Uncharacterized protein</fullName>
    </submittedName>
</protein>
<sequence>MADLSRHLPLSNRPRGDESGVTGDRRHQLAEVVRQAHLLTGGAPDAVQRFLLDARLDGEFHGRTLPEIADALDAGARRGIRPLTEALTALLRLAGPREVALDPLTSGAVALYAVTRTPRDRRAVVRANTLHATDAGWEFGHGPVREAPARQILDFLLGLGDVPPPLSPR</sequence>
<dbReference type="EMBL" id="CP119321">
    <property type="protein sequence ID" value="WEK14822.1"/>
    <property type="molecule type" value="Genomic_DNA"/>
</dbReference>
<name>A0AAJ5W567_9MICO</name>
<dbReference type="Proteomes" id="UP001213972">
    <property type="component" value="Chromosome"/>
</dbReference>
<accession>A0AAJ5W567</accession>
<feature type="compositionally biased region" description="Basic and acidic residues" evidence="1">
    <location>
        <begin position="14"/>
        <end position="25"/>
    </location>
</feature>
<gene>
    <name evidence="2" type="ORF">P0Y48_06430</name>
</gene>
<reference evidence="2" key="1">
    <citation type="submission" date="2023-03" db="EMBL/GenBank/DDBJ databases">
        <title>Andean soil-derived lignocellulolytic bacterial consortium as a source of novel taxa and putative plastic-active enzymes.</title>
        <authorList>
            <person name="Diaz-Garcia L."/>
            <person name="Chuvochina M."/>
            <person name="Feuerriegel G."/>
            <person name="Bunk B."/>
            <person name="Sproer C."/>
            <person name="Streit W.R."/>
            <person name="Rodriguez L.M."/>
            <person name="Overmann J."/>
            <person name="Jimenez D.J."/>
        </authorList>
    </citation>
    <scope>NUCLEOTIDE SEQUENCE</scope>
    <source>
        <strain evidence="2">MAG 4610</strain>
    </source>
</reference>
<proteinExistence type="predicted"/>
<organism evidence="2 3">
    <name type="scientific">Candidatus Microbacterium phytovorans</name>
    <dbReference type="NCBI Taxonomy" id="3121374"/>
    <lineage>
        <taxon>Bacteria</taxon>
        <taxon>Bacillati</taxon>
        <taxon>Actinomycetota</taxon>
        <taxon>Actinomycetes</taxon>
        <taxon>Micrococcales</taxon>
        <taxon>Microbacteriaceae</taxon>
        <taxon>Microbacterium</taxon>
    </lineage>
</organism>
<feature type="region of interest" description="Disordered" evidence="1">
    <location>
        <begin position="1"/>
        <end position="25"/>
    </location>
</feature>
<evidence type="ECO:0000313" key="2">
    <source>
        <dbReference type="EMBL" id="WEK14822.1"/>
    </source>
</evidence>
<evidence type="ECO:0000313" key="3">
    <source>
        <dbReference type="Proteomes" id="UP001213972"/>
    </source>
</evidence>